<accession>E9HW61</accession>
<dbReference type="STRING" id="6669.E9HW61"/>
<feature type="domain" description="Myb/SANT-like DNA-binding" evidence="1">
    <location>
        <begin position="93"/>
        <end position="183"/>
    </location>
</feature>
<dbReference type="OrthoDB" id="6375371at2759"/>
<dbReference type="KEGG" id="dpx:DAPPUDRAFT_334678"/>
<keyword evidence="3" id="KW-1185">Reference proteome</keyword>
<evidence type="ECO:0000313" key="2">
    <source>
        <dbReference type="EMBL" id="EFX64019.1"/>
    </source>
</evidence>
<dbReference type="Proteomes" id="UP000000305">
    <property type="component" value="Unassembled WGS sequence"/>
</dbReference>
<proteinExistence type="predicted"/>
<dbReference type="EMBL" id="GL732895">
    <property type="protein sequence ID" value="EFX64019.1"/>
    <property type="molecule type" value="Genomic_DNA"/>
</dbReference>
<dbReference type="Pfam" id="PF13837">
    <property type="entry name" value="Myb_DNA-bind_4"/>
    <property type="match status" value="1"/>
</dbReference>
<organism evidence="2 3">
    <name type="scientific">Daphnia pulex</name>
    <name type="common">Water flea</name>
    <dbReference type="NCBI Taxonomy" id="6669"/>
    <lineage>
        <taxon>Eukaryota</taxon>
        <taxon>Metazoa</taxon>
        <taxon>Ecdysozoa</taxon>
        <taxon>Arthropoda</taxon>
        <taxon>Crustacea</taxon>
        <taxon>Branchiopoda</taxon>
        <taxon>Diplostraca</taxon>
        <taxon>Cladocera</taxon>
        <taxon>Anomopoda</taxon>
        <taxon>Daphniidae</taxon>
        <taxon>Daphnia</taxon>
    </lineage>
</organism>
<sequence length="352" mass="40045">MGSVKLNNSYSMNGEQRLADDECFTWPGGLYIGDRPTEVPTLTEIVVLPIFECAYTLEVNLEKSFLQLSWTCNFCYEIWNGRKSADQLSIDYKATEVFLNLLEENWETLCDTKTGKKKIWDTIANGLEEAGFAVCGSEKGKTCKNKWENLRKEYRTFLSKYQTGSGASATKKKPKFFDEIEKIIGSNNHSYKPPFVSDSLEKTQNPAKFQVKNNEPNDEITCNNENGEKRDVNQALSEKLEKSKKEDKDDFCFTERMIDIPTNAEAYVFPTARVSSGRANPTSTFPAIMKMVADAVSHYFSMTDPCQKQKKAKDSMATLLHRIVYVYETGIPIYFCCSHPSEFFVSSYALMD</sequence>
<dbReference type="InParanoid" id="E9HW61"/>
<dbReference type="eggNOG" id="ENOG502SYDY">
    <property type="taxonomic scope" value="Eukaryota"/>
</dbReference>
<name>E9HW61_DAPPU</name>
<dbReference type="HOGENOM" id="CLU_788140_0_0_1"/>
<evidence type="ECO:0000259" key="1">
    <source>
        <dbReference type="Pfam" id="PF13837"/>
    </source>
</evidence>
<evidence type="ECO:0000313" key="3">
    <source>
        <dbReference type="Proteomes" id="UP000000305"/>
    </source>
</evidence>
<dbReference type="InterPro" id="IPR044822">
    <property type="entry name" value="Myb_DNA-bind_4"/>
</dbReference>
<protein>
    <recommendedName>
        <fullName evidence="1">Myb/SANT-like DNA-binding domain-containing protein</fullName>
    </recommendedName>
</protein>
<gene>
    <name evidence="2" type="ORF">DAPPUDRAFT_334678</name>
</gene>
<reference evidence="2 3" key="1">
    <citation type="journal article" date="2011" name="Science">
        <title>The ecoresponsive genome of Daphnia pulex.</title>
        <authorList>
            <person name="Colbourne J.K."/>
            <person name="Pfrender M.E."/>
            <person name="Gilbert D."/>
            <person name="Thomas W.K."/>
            <person name="Tucker A."/>
            <person name="Oakley T.H."/>
            <person name="Tokishita S."/>
            <person name="Aerts A."/>
            <person name="Arnold G.J."/>
            <person name="Basu M.K."/>
            <person name="Bauer D.J."/>
            <person name="Caceres C.E."/>
            <person name="Carmel L."/>
            <person name="Casola C."/>
            <person name="Choi J.H."/>
            <person name="Detter J.C."/>
            <person name="Dong Q."/>
            <person name="Dusheyko S."/>
            <person name="Eads B.D."/>
            <person name="Frohlich T."/>
            <person name="Geiler-Samerotte K.A."/>
            <person name="Gerlach D."/>
            <person name="Hatcher P."/>
            <person name="Jogdeo S."/>
            <person name="Krijgsveld J."/>
            <person name="Kriventseva E.V."/>
            <person name="Kultz D."/>
            <person name="Laforsch C."/>
            <person name="Lindquist E."/>
            <person name="Lopez J."/>
            <person name="Manak J.R."/>
            <person name="Muller J."/>
            <person name="Pangilinan J."/>
            <person name="Patwardhan R.P."/>
            <person name="Pitluck S."/>
            <person name="Pritham E.J."/>
            <person name="Rechtsteiner A."/>
            <person name="Rho M."/>
            <person name="Rogozin I.B."/>
            <person name="Sakarya O."/>
            <person name="Salamov A."/>
            <person name="Schaack S."/>
            <person name="Shapiro H."/>
            <person name="Shiga Y."/>
            <person name="Skalitzky C."/>
            <person name="Smith Z."/>
            <person name="Souvorov A."/>
            <person name="Sung W."/>
            <person name="Tang Z."/>
            <person name="Tsuchiya D."/>
            <person name="Tu H."/>
            <person name="Vos H."/>
            <person name="Wang M."/>
            <person name="Wolf Y.I."/>
            <person name="Yamagata H."/>
            <person name="Yamada T."/>
            <person name="Ye Y."/>
            <person name="Shaw J.R."/>
            <person name="Andrews J."/>
            <person name="Crease T.J."/>
            <person name="Tang H."/>
            <person name="Lucas S.M."/>
            <person name="Robertson H.M."/>
            <person name="Bork P."/>
            <person name="Koonin E.V."/>
            <person name="Zdobnov E.M."/>
            <person name="Grigoriev I.V."/>
            <person name="Lynch M."/>
            <person name="Boore J.L."/>
        </authorList>
    </citation>
    <scope>NUCLEOTIDE SEQUENCE [LARGE SCALE GENOMIC DNA]</scope>
</reference>
<dbReference type="Gene3D" id="1.10.10.60">
    <property type="entry name" value="Homeodomain-like"/>
    <property type="match status" value="1"/>
</dbReference>
<dbReference type="AlphaFoldDB" id="E9HW61"/>